<dbReference type="PANTHER" id="PTHR42701">
    <property type="entry name" value="IMIDAZOLE GLYCEROL PHOSPHATE SYNTHASE SUBUNIT HISH"/>
    <property type="match status" value="1"/>
</dbReference>
<evidence type="ECO:0000256" key="2">
    <source>
        <dbReference type="ARBA" id="ARBA00005091"/>
    </source>
</evidence>
<evidence type="ECO:0000256" key="4">
    <source>
        <dbReference type="ARBA" id="ARBA00022490"/>
    </source>
</evidence>
<dbReference type="Proteomes" id="UP000283589">
    <property type="component" value="Unassembled WGS sequence"/>
</dbReference>
<evidence type="ECO:0000313" key="15">
    <source>
        <dbReference type="EMBL" id="RGV34310.1"/>
    </source>
</evidence>
<dbReference type="AlphaFoldDB" id="A0A412X1U3"/>
<keyword evidence="8 12" id="KW-0368">Histidine biosynthesis</keyword>
<sequence>MSKIVIIEYGAGNLFSVKVAIERLGHKVVCSADPRVVREADKVIFPGVGQAAAAMRQLRESGMDRVIPELKVPVLGICLGMQLMCAYSEEGDTEGLGIFPMRVKEFGRCSKVPHMGWNGIRRLKSGLFDGVVEGDMVYFVHSYCVPVGEYTIATCDYQMAFSAAIRKDNFWGCQFHPEKSAGVGEKMIENFLKM</sequence>
<dbReference type="GO" id="GO:0004359">
    <property type="term" value="F:glutaminase activity"/>
    <property type="evidence" value="ECO:0007669"/>
    <property type="project" value="UniProtKB-EC"/>
</dbReference>
<feature type="domain" description="Glutamine amidotransferase" evidence="14">
    <location>
        <begin position="41"/>
        <end position="192"/>
    </location>
</feature>
<dbReference type="InterPro" id="IPR029062">
    <property type="entry name" value="Class_I_gatase-like"/>
</dbReference>
<dbReference type="PANTHER" id="PTHR42701:SF1">
    <property type="entry name" value="IMIDAZOLE GLYCEROL PHOSPHATE SYNTHASE SUBUNIT HISH"/>
    <property type="match status" value="1"/>
</dbReference>
<dbReference type="EC" id="4.3.2.10" evidence="12"/>
<dbReference type="RefSeq" id="WP_118259903.1">
    <property type="nucleotide sequence ID" value="NZ_CALBWO010000029.1"/>
</dbReference>
<evidence type="ECO:0000313" key="16">
    <source>
        <dbReference type="Proteomes" id="UP000283589"/>
    </source>
</evidence>
<evidence type="ECO:0000256" key="11">
    <source>
        <dbReference type="ARBA" id="ARBA00049534"/>
    </source>
</evidence>
<evidence type="ECO:0000256" key="5">
    <source>
        <dbReference type="ARBA" id="ARBA00022605"/>
    </source>
</evidence>
<comment type="catalytic activity">
    <reaction evidence="10 12">
        <text>5-[(5-phospho-1-deoxy-D-ribulos-1-ylimino)methylamino]-1-(5-phospho-beta-D-ribosyl)imidazole-4-carboxamide + L-glutamine = D-erythro-1-(imidazol-4-yl)glycerol 3-phosphate + 5-amino-1-(5-phospho-beta-D-ribosyl)imidazole-4-carboxamide + L-glutamate + H(+)</text>
        <dbReference type="Rhea" id="RHEA:24793"/>
        <dbReference type="ChEBI" id="CHEBI:15378"/>
        <dbReference type="ChEBI" id="CHEBI:29985"/>
        <dbReference type="ChEBI" id="CHEBI:58278"/>
        <dbReference type="ChEBI" id="CHEBI:58359"/>
        <dbReference type="ChEBI" id="CHEBI:58475"/>
        <dbReference type="ChEBI" id="CHEBI:58525"/>
        <dbReference type="EC" id="4.3.2.10"/>
    </reaction>
</comment>
<evidence type="ECO:0000256" key="6">
    <source>
        <dbReference type="ARBA" id="ARBA00022801"/>
    </source>
</evidence>
<comment type="catalytic activity">
    <reaction evidence="11 12">
        <text>L-glutamine + H2O = L-glutamate + NH4(+)</text>
        <dbReference type="Rhea" id="RHEA:15889"/>
        <dbReference type="ChEBI" id="CHEBI:15377"/>
        <dbReference type="ChEBI" id="CHEBI:28938"/>
        <dbReference type="ChEBI" id="CHEBI:29985"/>
        <dbReference type="ChEBI" id="CHEBI:58359"/>
        <dbReference type="EC" id="3.5.1.2"/>
    </reaction>
</comment>
<keyword evidence="5 12" id="KW-0028">Amino-acid biosynthesis</keyword>
<comment type="subcellular location">
    <subcellularLocation>
        <location evidence="1 12">Cytoplasm</location>
    </subcellularLocation>
</comment>
<dbReference type="Gene3D" id="3.40.50.880">
    <property type="match status" value="1"/>
</dbReference>
<dbReference type="STRING" id="1121130.GCA_000519105_02214"/>
<dbReference type="FunFam" id="3.40.50.880:FF:000009">
    <property type="entry name" value="Imidazole glycerol phosphate synthase subunit HisH"/>
    <property type="match status" value="1"/>
</dbReference>
<evidence type="ECO:0000256" key="12">
    <source>
        <dbReference type="HAMAP-Rule" id="MF_00278"/>
    </source>
</evidence>
<keyword evidence="9 12" id="KW-0456">Lyase</keyword>
<dbReference type="HAMAP" id="MF_00278">
    <property type="entry name" value="HisH"/>
    <property type="match status" value="1"/>
</dbReference>
<evidence type="ECO:0000256" key="8">
    <source>
        <dbReference type="ARBA" id="ARBA00023102"/>
    </source>
</evidence>
<comment type="pathway">
    <text evidence="2 12">Amino-acid biosynthesis; L-histidine biosynthesis; L-histidine from 5-phospho-alpha-D-ribose 1-diphosphate: step 5/9.</text>
</comment>
<dbReference type="CDD" id="cd01748">
    <property type="entry name" value="GATase1_IGP_Synthase"/>
    <property type="match status" value="1"/>
</dbReference>
<evidence type="ECO:0000259" key="14">
    <source>
        <dbReference type="Pfam" id="PF00117"/>
    </source>
</evidence>
<feature type="active site" description="Nucleophile" evidence="12 13">
    <location>
        <position position="78"/>
    </location>
</feature>
<evidence type="ECO:0000256" key="7">
    <source>
        <dbReference type="ARBA" id="ARBA00022962"/>
    </source>
</evidence>
<keyword evidence="4 12" id="KW-0963">Cytoplasm</keyword>
<comment type="caution">
    <text evidence="15">The sequence shown here is derived from an EMBL/GenBank/DDBJ whole genome shotgun (WGS) entry which is preliminary data.</text>
</comment>
<reference evidence="15 16" key="1">
    <citation type="submission" date="2018-08" db="EMBL/GenBank/DDBJ databases">
        <title>A genome reference for cultivated species of the human gut microbiota.</title>
        <authorList>
            <person name="Zou Y."/>
            <person name="Xue W."/>
            <person name="Luo G."/>
        </authorList>
    </citation>
    <scope>NUCLEOTIDE SEQUENCE [LARGE SCALE GENOMIC DNA]</scope>
    <source>
        <strain evidence="15 16">AF14-49</strain>
    </source>
</reference>
<dbReference type="Pfam" id="PF00117">
    <property type="entry name" value="GATase"/>
    <property type="match status" value="1"/>
</dbReference>
<proteinExistence type="inferred from homology"/>
<gene>
    <name evidence="12 15" type="primary">hisH</name>
    <name evidence="15" type="ORF">DWW18_08315</name>
</gene>
<feature type="active site" evidence="12 13">
    <location>
        <position position="176"/>
    </location>
</feature>
<dbReference type="InterPro" id="IPR017926">
    <property type="entry name" value="GATASE"/>
</dbReference>
<accession>A0A412X1U3</accession>
<dbReference type="InterPro" id="IPR010139">
    <property type="entry name" value="Imidazole-glycPsynth_HisH"/>
</dbReference>
<evidence type="ECO:0000256" key="3">
    <source>
        <dbReference type="ARBA" id="ARBA00011152"/>
    </source>
</evidence>
<evidence type="ECO:0000256" key="9">
    <source>
        <dbReference type="ARBA" id="ARBA00023239"/>
    </source>
</evidence>
<dbReference type="EMBL" id="QRZA01000008">
    <property type="protein sequence ID" value="RGV34310.1"/>
    <property type="molecule type" value="Genomic_DNA"/>
</dbReference>
<organism evidence="15 16">
    <name type="scientific">Butyricimonas virosa</name>
    <dbReference type="NCBI Taxonomy" id="544645"/>
    <lineage>
        <taxon>Bacteria</taxon>
        <taxon>Pseudomonadati</taxon>
        <taxon>Bacteroidota</taxon>
        <taxon>Bacteroidia</taxon>
        <taxon>Bacteroidales</taxon>
        <taxon>Odoribacteraceae</taxon>
        <taxon>Butyricimonas</taxon>
    </lineage>
</organism>
<evidence type="ECO:0000256" key="13">
    <source>
        <dbReference type="PIRSR" id="PIRSR000495-1"/>
    </source>
</evidence>
<dbReference type="GO" id="GO:0005737">
    <property type="term" value="C:cytoplasm"/>
    <property type="evidence" value="ECO:0007669"/>
    <property type="project" value="UniProtKB-SubCell"/>
</dbReference>
<dbReference type="GO" id="GO:0000105">
    <property type="term" value="P:L-histidine biosynthetic process"/>
    <property type="evidence" value="ECO:0007669"/>
    <property type="project" value="UniProtKB-UniRule"/>
</dbReference>
<dbReference type="GO" id="GO:0000107">
    <property type="term" value="F:imidazoleglycerol-phosphate synthase activity"/>
    <property type="evidence" value="ECO:0007669"/>
    <property type="project" value="UniProtKB-UniRule"/>
</dbReference>
<dbReference type="PROSITE" id="PS51273">
    <property type="entry name" value="GATASE_TYPE_1"/>
    <property type="match status" value="1"/>
</dbReference>
<dbReference type="NCBIfam" id="TIGR01855">
    <property type="entry name" value="IMP_synth_hisH"/>
    <property type="match status" value="1"/>
</dbReference>
<keyword evidence="7 12" id="KW-0315">Glutamine amidotransferase</keyword>
<comment type="function">
    <text evidence="12">IGPS catalyzes the conversion of PRFAR and glutamine to IGP, AICAR and glutamate. The HisH subunit catalyzes the hydrolysis of glutamine to glutamate and ammonia as part of the synthesis of IGP and AICAR. The resulting ammonia molecule is channeled to the active site of HisF.</text>
</comment>
<keyword evidence="6 12" id="KW-0378">Hydrolase</keyword>
<dbReference type="GO" id="GO:0016829">
    <property type="term" value="F:lyase activity"/>
    <property type="evidence" value="ECO:0007669"/>
    <property type="project" value="UniProtKB-KW"/>
</dbReference>
<evidence type="ECO:0000256" key="10">
    <source>
        <dbReference type="ARBA" id="ARBA00047838"/>
    </source>
</evidence>
<dbReference type="PIRSF" id="PIRSF000495">
    <property type="entry name" value="Amidotransf_hisH"/>
    <property type="match status" value="1"/>
</dbReference>
<dbReference type="SUPFAM" id="SSF52317">
    <property type="entry name" value="Class I glutamine amidotransferase-like"/>
    <property type="match status" value="1"/>
</dbReference>
<name>A0A412X1U3_9BACT</name>
<dbReference type="UniPathway" id="UPA00031">
    <property type="reaction ID" value="UER00010"/>
</dbReference>
<protein>
    <recommendedName>
        <fullName evidence="12">Imidazole glycerol phosphate synthase subunit HisH</fullName>
        <ecNumber evidence="12">4.3.2.10</ecNumber>
    </recommendedName>
    <alternativeName>
        <fullName evidence="12">IGP synthase glutaminase subunit</fullName>
        <ecNumber evidence="12">3.5.1.2</ecNumber>
    </alternativeName>
    <alternativeName>
        <fullName evidence="12">IGP synthase subunit HisH</fullName>
    </alternativeName>
    <alternativeName>
        <fullName evidence="12">ImGP synthase subunit HisH</fullName>
        <shortName evidence="12">IGPS subunit HisH</shortName>
    </alternativeName>
</protein>
<dbReference type="EC" id="3.5.1.2" evidence="12"/>
<comment type="subunit">
    <text evidence="3 12">Heterodimer of HisH and HisF.</text>
</comment>
<evidence type="ECO:0000256" key="1">
    <source>
        <dbReference type="ARBA" id="ARBA00004496"/>
    </source>
</evidence>
<feature type="active site" evidence="12 13">
    <location>
        <position position="178"/>
    </location>
</feature>